<evidence type="ECO:0000256" key="1">
    <source>
        <dbReference type="ARBA" id="ARBA00022729"/>
    </source>
</evidence>
<dbReference type="InterPro" id="IPR044004">
    <property type="entry name" value="TSP1_spondin_dom"/>
</dbReference>
<keyword evidence="1 4" id="KW-0732">Signal</keyword>
<evidence type="ECO:0000313" key="6">
    <source>
        <dbReference type="Proteomes" id="UP000515135"/>
    </source>
</evidence>
<dbReference type="PANTHER" id="PTHR20920:SF5">
    <property type="entry name" value="SMB DOMAIN-CONTAINING PROTEIN"/>
    <property type="match status" value="1"/>
</dbReference>
<evidence type="ECO:0000256" key="2">
    <source>
        <dbReference type="ARBA" id="ARBA00023157"/>
    </source>
</evidence>
<keyword evidence="3" id="KW-0325">Glycoprotein</keyword>
<dbReference type="Gene3D" id="2.20.100.10">
    <property type="entry name" value="Thrombospondin type-1 (TSP1) repeat"/>
    <property type="match status" value="1"/>
</dbReference>
<organism evidence="6 7">
    <name type="scientific">Branchiostoma belcheri</name>
    <name type="common">Amphioxus</name>
    <dbReference type="NCBI Taxonomy" id="7741"/>
    <lineage>
        <taxon>Eukaryota</taxon>
        <taxon>Metazoa</taxon>
        <taxon>Chordata</taxon>
        <taxon>Cephalochordata</taxon>
        <taxon>Leptocardii</taxon>
        <taxon>Amphioxiformes</taxon>
        <taxon>Branchiostomatidae</taxon>
        <taxon>Branchiostoma</taxon>
    </lineage>
</organism>
<accession>A0A6P4YP73</accession>
<dbReference type="OrthoDB" id="98591at2759"/>
<evidence type="ECO:0000256" key="4">
    <source>
        <dbReference type="SAM" id="SignalP"/>
    </source>
</evidence>
<keyword evidence="2" id="KW-1015">Disulfide bond</keyword>
<dbReference type="InterPro" id="IPR039942">
    <property type="entry name" value="SBSPO"/>
</dbReference>
<evidence type="ECO:0000259" key="5">
    <source>
        <dbReference type="PROSITE" id="PS50958"/>
    </source>
</evidence>
<dbReference type="PROSITE" id="PS50958">
    <property type="entry name" value="SMB_2"/>
    <property type="match status" value="1"/>
</dbReference>
<dbReference type="RefSeq" id="XP_019620492.1">
    <property type="nucleotide sequence ID" value="XM_019764933.1"/>
</dbReference>
<dbReference type="PROSITE" id="PS50092">
    <property type="entry name" value="TSP1"/>
    <property type="match status" value="1"/>
</dbReference>
<feature type="signal peptide" evidence="4">
    <location>
        <begin position="1"/>
        <end position="24"/>
    </location>
</feature>
<dbReference type="InterPro" id="IPR000884">
    <property type="entry name" value="TSP1_rpt"/>
</dbReference>
<dbReference type="GeneID" id="109467035"/>
<dbReference type="SUPFAM" id="SSF90188">
    <property type="entry name" value="Somatomedin B domain"/>
    <property type="match status" value="1"/>
</dbReference>
<dbReference type="Pfam" id="PF19028">
    <property type="entry name" value="TSP1_spondin"/>
    <property type="match status" value="1"/>
</dbReference>
<dbReference type="SMART" id="SM00209">
    <property type="entry name" value="TSP1"/>
    <property type="match status" value="1"/>
</dbReference>
<feature type="domain" description="SMB" evidence="5">
    <location>
        <begin position="38"/>
        <end position="80"/>
    </location>
</feature>
<name>A0A6P4YP73_BRABE</name>
<dbReference type="InterPro" id="IPR036024">
    <property type="entry name" value="Somatomedin_B-like_dom_sf"/>
</dbReference>
<dbReference type="Pfam" id="PF25031">
    <property type="entry name" value="SBSPON_C"/>
    <property type="match status" value="1"/>
</dbReference>
<dbReference type="InterPro" id="IPR056801">
    <property type="entry name" value="SBSPON_C"/>
</dbReference>
<dbReference type="PANTHER" id="PTHR20920">
    <property type="entry name" value="RPE-SPONDIN"/>
    <property type="match status" value="1"/>
</dbReference>
<keyword evidence="6" id="KW-1185">Reference proteome</keyword>
<feature type="chain" id="PRO_5028289568" evidence="4">
    <location>
        <begin position="25"/>
        <end position="269"/>
    </location>
</feature>
<protein>
    <submittedName>
        <fullName evidence="7">Somatomedin-B and thrombospondin type-1 domain-containing protein-like</fullName>
    </submittedName>
</protein>
<evidence type="ECO:0000313" key="7">
    <source>
        <dbReference type="RefSeq" id="XP_019620492.1"/>
    </source>
</evidence>
<dbReference type="KEGG" id="bbel:109467035"/>
<reference evidence="7" key="1">
    <citation type="submission" date="2025-08" db="UniProtKB">
        <authorList>
            <consortium name="RefSeq"/>
        </authorList>
    </citation>
    <scope>IDENTIFICATION</scope>
    <source>
        <tissue evidence="7">Gonad</tissue>
    </source>
</reference>
<dbReference type="Proteomes" id="UP000515135">
    <property type="component" value="Unplaced"/>
</dbReference>
<dbReference type="InterPro" id="IPR036383">
    <property type="entry name" value="TSP1_rpt_sf"/>
</dbReference>
<sequence length="269" mass="29532">MSTIVCLLLVAFSLLQCLVWDVAATCFSYPQNLCCKGKNNECKTSGRRLDGTVGACFCDENCYVMRDCCADYENACQAVACQVSEWGSWSGCSVSCGEGVSERRRYVLTSPRGGGPACPPLVQKRACYNYGYWCSAATKEVAHILPASFGQLRLSDEPKGAMGLIMDTRKSHMYCVNFRITSASAACRLRSNYLAGWTRTLRAGANVCVECQPHAMDRKMHCRGDGASGPNTGRWTAVEATGCRGSWKKHSRQENCYCSGYRGYGFIFV</sequence>
<dbReference type="SUPFAM" id="SSF82895">
    <property type="entry name" value="TSP-1 type 1 repeat"/>
    <property type="match status" value="1"/>
</dbReference>
<dbReference type="AlphaFoldDB" id="A0A6P4YP73"/>
<gene>
    <name evidence="7" type="primary">LOC109467035</name>
</gene>
<proteinExistence type="predicted"/>
<dbReference type="PROSITE" id="PS00524">
    <property type="entry name" value="SMB_1"/>
    <property type="match status" value="1"/>
</dbReference>
<dbReference type="FunFam" id="2.20.100.10:FF:000134">
    <property type="entry name" value="Uncharacterized protein"/>
    <property type="match status" value="1"/>
</dbReference>
<evidence type="ECO:0000256" key="3">
    <source>
        <dbReference type="ARBA" id="ARBA00023180"/>
    </source>
</evidence>
<dbReference type="InterPro" id="IPR001212">
    <property type="entry name" value="Somatomedin_B_dom"/>
</dbReference>